<accession>A0ABR1RQI2</accession>
<evidence type="ECO:0000313" key="2">
    <source>
        <dbReference type="Proteomes" id="UP001396898"/>
    </source>
</evidence>
<dbReference type="EMBL" id="JAQQWI010000011">
    <property type="protein sequence ID" value="KAK8017231.1"/>
    <property type="molecule type" value="Genomic_DNA"/>
</dbReference>
<evidence type="ECO:0008006" key="3">
    <source>
        <dbReference type="Google" id="ProtNLM"/>
    </source>
</evidence>
<organism evidence="1 2">
    <name type="scientific">Apiospora marii</name>
    <dbReference type="NCBI Taxonomy" id="335849"/>
    <lineage>
        <taxon>Eukaryota</taxon>
        <taxon>Fungi</taxon>
        <taxon>Dikarya</taxon>
        <taxon>Ascomycota</taxon>
        <taxon>Pezizomycotina</taxon>
        <taxon>Sordariomycetes</taxon>
        <taxon>Xylariomycetidae</taxon>
        <taxon>Amphisphaeriales</taxon>
        <taxon>Apiosporaceae</taxon>
        <taxon>Apiospora</taxon>
    </lineage>
</organism>
<protein>
    <recommendedName>
        <fullName evidence="3">FAS1 domain-containing protein</fullName>
    </recommendedName>
</protein>
<reference evidence="1 2" key="1">
    <citation type="submission" date="2023-01" db="EMBL/GenBank/DDBJ databases">
        <title>Analysis of 21 Apiospora genomes using comparative genomics revels a genus with tremendous synthesis potential of carbohydrate active enzymes and secondary metabolites.</title>
        <authorList>
            <person name="Sorensen T."/>
        </authorList>
    </citation>
    <scope>NUCLEOTIDE SEQUENCE [LARGE SCALE GENOMIC DNA]</scope>
    <source>
        <strain evidence="1 2">CBS 20057</strain>
    </source>
</reference>
<comment type="caution">
    <text evidence="1">The sequence shown here is derived from an EMBL/GenBank/DDBJ whole genome shotgun (WGS) entry which is preliminary data.</text>
</comment>
<name>A0ABR1RQI2_9PEZI</name>
<proteinExistence type="predicted"/>
<evidence type="ECO:0000313" key="1">
    <source>
        <dbReference type="EMBL" id="KAK8017231.1"/>
    </source>
</evidence>
<dbReference type="Proteomes" id="UP001396898">
    <property type="component" value="Unassembled WGS sequence"/>
</dbReference>
<sequence length="194" mass="21266">MTLPPGPHLSHSACSVTQQLPLTSNLLPSSVFCEQATISLVRVVIALHHFVFPILSYSPVVHRRLYYAGSLERLISEPLLDLHVTVVLPNYVNKTANTFASHVGPHQPHATTELCHTDALQQAVSTHFASPAKLTQSIKVTAPLNTAGSVHPDGHWNEVHVFADKSDCRATTYRNQGIFYFNARDVLSILSSTP</sequence>
<keyword evidence="2" id="KW-1185">Reference proteome</keyword>
<gene>
    <name evidence="1" type="ORF">PG991_008307</name>
</gene>